<evidence type="ECO:0000313" key="2">
    <source>
        <dbReference type="Proteomes" id="UP000189229"/>
    </source>
</evidence>
<proteinExistence type="predicted"/>
<dbReference type="EMBL" id="MVBM01000009">
    <property type="protein sequence ID" value="OOK66405.1"/>
    <property type="molecule type" value="Genomic_DNA"/>
</dbReference>
<comment type="caution">
    <text evidence="1">The sequence shown here is derived from an EMBL/GenBank/DDBJ whole genome shotgun (WGS) entry which is preliminary data.</text>
</comment>
<sequence>MSNRSPPNPLPLRSRFPGYEYTCHRRSVNRSSVVGDKYEHMQKKH</sequence>
<dbReference type="Proteomes" id="UP000189229">
    <property type="component" value="Unassembled WGS sequence"/>
</dbReference>
<accession>A0A1V3WHL0</accession>
<dbReference type="AlphaFoldDB" id="A0A1V3WHL0"/>
<name>A0A1V3WHL0_MYCKA</name>
<protein>
    <submittedName>
        <fullName evidence="1">Uncharacterized protein</fullName>
    </submittedName>
</protein>
<reference evidence="1 2" key="1">
    <citation type="submission" date="2017-02" db="EMBL/GenBank/DDBJ databases">
        <title>Complete genome sequences of Mycobacterium kansasii strains isolated from rhesus macaques.</title>
        <authorList>
            <person name="Panda A."/>
            <person name="Nagaraj S."/>
            <person name="Zhao X."/>
            <person name="Tettelin H."/>
            <person name="Detolla L.J."/>
        </authorList>
    </citation>
    <scope>NUCLEOTIDE SEQUENCE [LARGE SCALE GENOMIC DNA]</scope>
    <source>
        <strain evidence="1 2">11-3813</strain>
    </source>
</reference>
<organism evidence="1 2">
    <name type="scientific">Mycobacterium kansasii</name>
    <dbReference type="NCBI Taxonomy" id="1768"/>
    <lineage>
        <taxon>Bacteria</taxon>
        <taxon>Bacillati</taxon>
        <taxon>Actinomycetota</taxon>
        <taxon>Actinomycetes</taxon>
        <taxon>Mycobacteriales</taxon>
        <taxon>Mycobacteriaceae</taxon>
        <taxon>Mycobacterium</taxon>
    </lineage>
</organism>
<gene>
    <name evidence="1" type="ORF">BZL30_8444</name>
</gene>
<evidence type="ECO:0000313" key="1">
    <source>
        <dbReference type="EMBL" id="OOK66405.1"/>
    </source>
</evidence>